<evidence type="ECO:0000256" key="1">
    <source>
        <dbReference type="ARBA" id="ARBA00010088"/>
    </source>
</evidence>
<sequence>MQRRRYAPLIAVSVLATLAPGLAAAAPAAAAPEAPARAAGPLDSYAQQKLSWKRCDINLAASLRCATVKVPLDYGEPRGKTLDVEISRIKTSLPGQRRGVLFSNPGGPGGAGLDLPLELRKYLPVPVQAKYDLIGFDPRGIGRSSPVECGLNKQDQKWPRQYRDKTFAGDVAWAKGVAGKCRANVGERLSHITTRNTARDMDVIRAVLGEKKISYFGGSYGTYLGAVYTQMFPQRSDRFVLDSAVDPKLAWRGTFQLWGSDAERAFKRWTENTARRNAEFGLGDTPAAVSRTFWDIIRQADRKPITIGDTPFTGAEIRDLMRAQFFTVQNAAEAVVMLRDAAAGKPTPEIPHGEENDNFFSSFWSIICGDTRTWSKDPQTYREESIRDRAKYPLYGDFASNITPCASWDKAVEPATAVDNRVPSLIVQNEWDSQTPLSTAEGMHRALKGSRLVTVDEGEGHGVYGFNECADGVTDAYLLTGKLPAGNVTCGVTPADASARSAEPRSFPVTPLPPALRARF</sequence>
<feature type="chain" id="PRO_5024791506" evidence="4">
    <location>
        <begin position="26"/>
        <end position="520"/>
    </location>
</feature>
<dbReference type="SUPFAM" id="SSF53474">
    <property type="entry name" value="alpha/beta-Hydrolases"/>
    <property type="match status" value="1"/>
</dbReference>
<evidence type="ECO:0000256" key="3">
    <source>
        <dbReference type="ARBA" id="ARBA00022801"/>
    </source>
</evidence>
<reference evidence="6 7" key="1">
    <citation type="submission" date="2019-05" db="EMBL/GenBank/DDBJ databases">
        <title>Comparative genomics and metabolomics analyses of clavulanic acid producing Streptomyces species provides insight into specialized metabolism and evolution of beta-lactam biosynthetic gene clusters.</title>
        <authorList>
            <person name="Moore M.A."/>
            <person name="Cruz-Morales P."/>
            <person name="Barona Gomez F."/>
            <person name="Kapil T."/>
        </authorList>
    </citation>
    <scope>NUCLEOTIDE SEQUENCE [LARGE SCALE GENOMIC DNA]</scope>
    <source>
        <strain evidence="6 7">NRRL 5741</strain>
    </source>
</reference>
<organism evidence="6 7">
    <name type="scientific">Streptomyces jumonjinensis</name>
    <dbReference type="NCBI Taxonomy" id="1945"/>
    <lineage>
        <taxon>Bacteria</taxon>
        <taxon>Bacillati</taxon>
        <taxon>Actinomycetota</taxon>
        <taxon>Actinomycetes</taxon>
        <taxon>Kitasatosporales</taxon>
        <taxon>Streptomycetaceae</taxon>
        <taxon>Streptomyces</taxon>
    </lineage>
</organism>
<dbReference type="EMBL" id="VCLA01000136">
    <property type="protein sequence ID" value="MQT01731.1"/>
    <property type="molecule type" value="Genomic_DNA"/>
</dbReference>
<dbReference type="Pfam" id="PF08386">
    <property type="entry name" value="Abhydrolase_4"/>
    <property type="match status" value="1"/>
</dbReference>
<evidence type="ECO:0000256" key="2">
    <source>
        <dbReference type="ARBA" id="ARBA00022729"/>
    </source>
</evidence>
<keyword evidence="3 6" id="KW-0378">Hydrolase</keyword>
<evidence type="ECO:0000313" key="6">
    <source>
        <dbReference type="EMBL" id="MQT01731.1"/>
    </source>
</evidence>
<dbReference type="RefSeq" id="WP_323391932.1">
    <property type="nucleotide sequence ID" value="NZ_JBEPDZ010000020.1"/>
</dbReference>
<evidence type="ECO:0000259" key="5">
    <source>
        <dbReference type="Pfam" id="PF08386"/>
    </source>
</evidence>
<comment type="similarity">
    <text evidence="1">Belongs to the peptidase S33 family.</text>
</comment>
<feature type="domain" description="Peptidase S33 tripeptidyl aminopeptidase-like C-terminal" evidence="5">
    <location>
        <begin position="393"/>
        <end position="490"/>
    </location>
</feature>
<keyword evidence="7" id="KW-1185">Reference proteome</keyword>
<dbReference type="Gene3D" id="3.40.50.1820">
    <property type="entry name" value="alpha/beta hydrolase"/>
    <property type="match status" value="1"/>
</dbReference>
<dbReference type="AlphaFoldDB" id="A0A646KI40"/>
<dbReference type="GO" id="GO:0016787">
    <property type="term" value="F:hydrolase activity"/>
    <property type="evidence" value="ECO:0007669"/>
    <property type="project" value="UniProtKB-KW"/>
</dbReference>
<dbReference type="InterPro" id="IPR051601">
    <property type="entry name" value="Serine_prot/Carboxylest_S33"/>
</dbReference>
<protein>
    <submittedName>
        <fullName evidence="6">Alpha/beta hydrolase</fullName>
    </submittedName>
</protein>
<name>A0A646KI40_STRJU</name>
<evidence type="ECO:0000313" key="7">
    <source>
        <dbReference type="Proteomes" id="UP000419138"/>
    </source>
</evidence>
<proteinExistence type="inferred from homology"/>
<dbReference type="InterPro" id="IPR029058">
    <property type="entry name" value="AB_hydrolase_fold"/>
</dbReference>
<dbReference type="InterPro" id="IPR013595">
    <property type="entry name" value="Pept_S33_TAP-like_C"/>
</dbReference>
<dbReference type="PANTHER" id="PTHR43248:SF29">
    <property type="entry name" value="TRIPEPTIDYL AMINOPEPTIDASE"/>
    <property type="match status" value="1"/>
</dbReference>
<dbReference type="PANTHER" id="PTHR43248">
    <property type="entry name" value="2-SUCCINYL-6-HYDROXY-2,4-CYCLOHEXADIENE-1-CARBOXYLATE SYNTHASE"/>
    <property type="match status" value="1"/>
</dbReference>
<feature type="signal peptide" evidence="4">
    <location>
        <begin position="1"/>
        <end position="25"/>
    </location>
</feature>
<gene>
    <name evidence="6" type="ORF">FF041_16385</name>
</gene>
<keyword evidence="2 4" id="KW-0732">Signal</keyword>
<accession>A0A646KI40</accession>
<evidence type="ECO:0000256" key="4">
    <source>
        <dbReference type="SAM" id="SignalP"/>
    </source>
</evidence>
<dbReference type="Proteomes" id="UP000419138">
    <property type="component" value="Unassembled WGS sequence"/>
</dbReference>
<comment type="caution">
    <text evidence="6">The sequence shown here is derived from an EMBL/GenBank/DDBJ whole genome shotgun (WGS) entry which is preliminary data.</text>
</comment>